<name>A0A5A7QZN6_STRAF</name>
<evidence type="ECO:0000313" key="4">
    <source>
        <dbReference type="Proteomes" id="UP000325081"/>
    </source>
</evidence>
<sequence>MSHLKALHAQFILRGLAHDPTSLSRLISFCGLSPSGDLQYAHNLFDKFPHPNRHMYNTLIRACSNGRYSDKAIFIYRKMVCSGIHPNEFTFPFVLKACAALKAYADGISAHLHAVKLGFHDSYVVVQNGLINFYVGCGKVEHARKVFGQVEFRTLVTWNSMIGGYAKVGSWKDAFFIFRGMWKDGVQPDGHTFVSLLSLCSRIYDVNFGRYVHWCIVVNGVFPDVFVQNALLDMYAKCGHLEMAEAVFARMVDKNVVSWTSMISAYAKHGLVELAEKIFERMPVKNTVSWNSMISCYLQNGYYNESLDLFYKMCDSRVVPDETTLVSALSACGHVGDLVSGKKLHDYLRDNSIQFTVTLCNSLVDMYAKCGSAELALDVFRGMQGKNIISWNIIINALALHGFGYQVIGLFQEMESGGPRPDSLTFLGLLSACCHCGLVEIGRYYFTKVGHVYKIPYNVEHYACMIDMLGRGGFLNEALELVGKMEMRADVVIWGTLLGACKIHQNVEIAKVVLKQVLELESGGTGGLYVLMSNIFSEARKWDEVKKMRKLMNDRFARKMDAVSSINVDGCMNSFIAHDKKNEASNHIYLMLDQMKDQFECVNDLFGPGDEFIGCF</sequence>
<dbReference type="PANTHER" id="PTHR47926:SF528">
    <property type="entry name" value="PENTATRICOPEPTIDE REPEAT-CONTAINING PROTEIN"/>
    <property type="match status" value="1"/>
</dbReference>
<dbReference type="EMBL" id="BKCP01008882">
    <property type="protein sequence ID" value="GER49907.1"/>
    <property type="molecule type" value="Genomic_DNA"/>
</dbReference>
<dbReference type="GO" id="GO:0003723">
    <property type="term" value="F:RNA binding"/>
    <property type="evidence" value="ECO:0007669"/>
    <property type="project" value="InterPro"/>
</dbReference>
<keyword evidence="1" id="KW-0677">Repeat</keyword>
<accession>A0A5A7QZN6</accession>
<dbReference type="InterPro" id="IPR002885">
    <property type="entry name" value="PPR_rpt"/>
</dbReference>
<dbReference type="OrthoDB" id="185373at2759"/>
<organism evidence="3 4">
    <name type="scientific">Striga asiatica</name>
    <name type="common">Asiatic witchweed</name>
    <name type="synonym">Buchnera asiatica</name>
    <dbReference type="NCBI Taxonomy" id="4170"/>
    <lineage>
        <taxon>Eukaryota</taxon>
        <taxon>Viridiplantae</taxon>
        <taxon>Streptophyta</taxon>
        <taxon>Embryophyta</taxon>
        <taxon>Tracheophyta</taxon>
        <taxon>Spermatophyta</taxon>
        <taxon>Magnoliopsida</taxon>
        <taxon>eudicotyledons</taxon>
        <taxon>Gunneridae</taxon>
        <taxon>Pentapetalae</taxon>
        <taxon>asterids</taxon>
        <taxon>lamiids</taxon>
        <taxon>Lamiales</taxon>
        <taxon>Orobanchaceae</taxon>
        <taxon>Buchnereae</taxon>
        <taxon>Striga</taxon>
    </lineage>
</organism>
<dbReference type="FunFam" id="1.25.40.10:FF:000090">
    <property type="entry name" value="Pentatricopeptide repeat-containing protein, chloroplastic"/>
    <property type="match status" value="1"/>
</dbReference>
<feature type="repeat" description="PPR" evidence="2">
    <location>
        <begin position="387"/>
        <end position="421"/>
    </location>
</feature>
<reference evidence="4" key="1">
    <citation type="journal article" date="2019" name="Curr. Biol.">
        <title>Genome Sequence of Striga asiatica Provides Insight into the Evolution of Plant Parasitism.</title>
        <authorList>
            <person name="Yoshida S."/>
            <person name="Kim S."/>
            <person name="Wafula E.K."/>
            <person name="Tanskanen J."/>
            <person name="Kim Y.M."/>
            <person name="Honaas L."/>
            <person name="Yang Z."/>
            <person name="Spallek T."/>
            <person name="Conn C.E."/>
            <person name="Ichihashi Y."/>
            <person name="Cheong K."/>
            <person name="Cui S."/>
            <person name="Der J.P."/>
            <person name="Gundlach H."/>
            <person name="Jiao Y."/>
            <person name="Hori C."/>
            <person name="Ishida J.K."/>
            <person name="Kasahara H."/>
            <person name="Kiba T."/>
            <person name="Kim M.S."/>
            <person name="Koo N."/>
            <person name="Laohavisit A."/>
            <person name="Lee Y.H."/>
            <person name="Lumba S."/>
            <person name="McCourt P."/>
            <person name="Mortimer J.C."/>
            <person name="Mutuku J.M."/>
            <person name="Nomura T."/>
            <person name="Sasaki-Sekimoto Y."/>
            <person name="Seto Y."/>
            <person name="Wang Y."/>
            <person name="Wakatake T."/>
            <person name="Sakakibara H."/>
            <person name="Demura T."/>
            <person name="Yamaguchi S."/>
            <person name="Yoneyama K."/>
            <person name="Manabe R.I."/>
            <person name="Nelson D.C."/>
            <person name="Schulman A.H."/>
            <person name="Timko M.P."/>
            <person name="dePamphilis C.W."/>
            <person name="Choi D."/>
            <person name="Shirasu K."/>
        </authorList>
    </citation>
    <scope>NUCLEOTIDE SEQUENCE [LARGE SCALE GENOMIC DNA]</scope>
    <source>
        <strain evidence="4">cv. UVA1</strain>
    </source>
</reference>
<dbReference type="InterPro" id="IPR046848">
    <property type="entry name" value="E_motif"/>
</dbReference>
<feature type="repeat" description="PPR" evidence="2">
    <location>
        <begin position="286"/>
        <end position="320"/>
    </location>
</feature>
<dbReference type="Pfam" id="PF13041">
    <property type="entry name" value="PPR_2"/>
    <property type="match status" value="4"/>
</dbReference>
<protein>
    <submittedName>
        <fullName evidence="3">Pentatricopeptide repeat-containing protein</fullName>
    </submittedName>
</protein>
<dbReference type="Pfam" id="PF20431">
    <property type="entry name" value="E_motif"/>
    <property type="match status" value="1"/>
</dbReference>
<evidence type="ECO:0000256" key="2">
    <source>
        <dbReference type="PROSITE-ProRule" id="PRU00708"/>
    </source>
</evidence>
<dbReference type="InterPro" id="IPR011990">
    <property type="entry name" value="TPR-like_helical_dom_sf"/>
</dbReference>
<evidence type="ECO:0000256" key="1">
    <source>
        <dbReference type="ARBA" id="ARBA00022737"/>
    </source>
</evidence>
<feature type="repeat" description="PPR" evidence="2">
    <location>
        <begin position="154"/>
        <end position="188"/>
    </location>
</feature>
<dbReference type="Proteomes" id="UP000325081">
    <property type="component" value="Unassembled WGS sequence"/>
</dbReference>
<keyword evidence="4" id="KW-1185">Reference proteome</keyword>
<dbReference type="Pfam" id="PF01535">
    <property type="entry name" value="PPR"/>
    <property type="match status" value="1"/>
</dbReference>
<dbReference type="PROSITE" id="PS51375">
    <property type="entry name" value="PPR"/>
    <property type="match status" value="6"/>
</dbReference>
<dbReference type="FunFam" id="1.25.40.10:FF:000348">
    <property type="entry name" value="Pentatricopeptide repeat-containing protein chloroplastic"/>
    <property type="match status" value="1"/>
</dbReference>
<dbReference type="InterPro" id="IPR046960">
    <property type="entry name" value="PPR_At4g14850-like_plant"/>
</dbReference>
<dbReference type="PANTHER" id="PTHR47926">
    <property type="entry name" value="PENTATRICOPEPTIDE REPEAT-CONTAINING PROTEIN"/>
    <property type="match status" value="1"/>
</dbReference>
<gene>
    <name evidence="3" type="ORF">STAS_27176</name>
</gene>
<dbReference type="GO" id="GO:0009451">
    <property type="term" value="P:RNA modification"/>
    <property type="evidence" value="ECO:0007669"/>
    <property type="project" value="InterPro"/>
</dbReference>
<feature type="repeat" description="PPR" evidence="2">
    <location>
        <begin position="224"/>
        <end position="254"/>
    </location>
</feature>
<feature type="repeat" description="PPR" evidence="2">
    <location>
        <begin position="255"/>
        <end position="285"/>
    </location>
</feature>
<dbReference type="Gene3D" id="1.25.40.10">
    <property type="entry name" value="Tetratricopeptide repeat domain"/>
    <property type="match status" value="4"/>
</dbReference>
<dbReference type="NCBIfam" id="TIGR00756">
    <property type="entry name" value="PPR"/>
    <property type="match status" value="6"/>
</dbReference>
<feature type="repeat" description="PPR" evidence="2">
    <location>
        <begin position="52"/>
        <end position="86"/>
    </location>
</feature>
<dbReference type="FunFam" id="1.25.40.10:FF:000470">
    <property type="entry name" value="Pentatricopeptide repeat-containing protein At5g66520"/>
    <property type="match status" value="1"/>
</dbReference>
<dbReference type="Pfam" id="PF12854">
    <property type="entry name" value="PPR_1"/>
    <property type="match status" value="1"/>
</dbReference>
<proteinExistence type="predicted"/>
<comment type="caution">
    <text evidence="3">The sequence shown here is derived from an EMBL/GenBank/DDBJ whole genome shotgun (WGS) entry which is preliminary data.</text>
</comment>
<evidence type="ECO:0000313" key="3">
    <source>
        <dbReference type="EMBL" id="GER49907.1"/>
    </source>
</evidence>
<dbReference type="AlphaFoldDB" id="A0A5A7QZN6"/>